<evidence type="ECO:0000256" key="4">
    <source>
        <dbReference type="ARBA" id="ARBA00022692"/>
    </source>
</evidence>
<protein>
    <submittedName>
        <fullName evidence="9">Acyltransferase family</fullName>
    </submittedName>
</protein>
<proteinExistence type="inferred from homology"/>
<dbReference type="GO" id="GO:0009246">
    <property type="term" value="P:enterobacterial common antigen biosynthetic process"/>
    <property type="evidence" value="ECO:0007669"/>
    <property type="project" value="TreeGrafter"/>
</dbReference>
<evidence type="ECO:0000259" key="8">
    <source>
        <dbReference type="Pfam" id="PF01757"/>
    </source>
</evidence>
<reference evidence="9" key="2">
    <citation type="submission" date="2016-06" db="EMBL/GenBank/DDBJ databases">
        <title>Towards a vaccine: An investigation of Klebsiella pneumoniae surface antigens.</title>
        <authorList>
            <person name="Follador R."/>
            <person name="Heinz E."/>
            <person name="Wyres K.L."/>
            <person name="Ellington M.J."/>
            <person name="Kowarik M."/>
            <person name="Holt K.E."/>
            <person name="Thomson N.R."/>
        </authorList>
    </citation>
    <scope>NUCLEOTIDE SEQUENCE</scope>
    <source>
        <strain evidence="9">QMP</strain>
    </source>
</reference>
<feature type="transmembrane region" description="Helical" evidence="7">
    <location>
        <begin position="233"/>
        <end position="250"/>
    </location>
</feature>
<evidence type="ECO:0000313" key="9">
    <source>
        <dbReference type="EMBL" id="CZQ25004.1"/>
    </source>
</evidence>
<comment type="similarity">
    <text evidence="2">Belongs to the acyltransferase 3 family.</text>
</comment>
<comment type="subcellular location">
    <subcellularLocation>
        <location evidence="1">Cell membrane</location>
        <topology evidence="1">Multi-pass membrane protein</topology>
    </subcellularLocation>
</comment>
<dbReference type="InterPro" id="IPR002656">
    <property type="entry name" value="Acyl_transf_3_dom"/>
</dbReference>
<keyword evidence="4 7" id="KW-0812">Transmembrane</keyword>
<feature type="transmembrane region" description="Helical" evidence="7">
    <location>
        <begin position="115"/>
        <end position="141"/>
    </location>
</feature>
<evidence type="ECO:0000256" key="6">
    <source>
        <dbReference type="ARBA" id="ARBA00023136"/>
    </source>
</evidence>
<keyword evidence="3" id="KW-1003">Cell membrane</keyword>
<dbReference type="Pfam" id="PF01757">
    <property type="entry name" value="Acyl_transf_3"/>
    <property type="match status" value="1"/>
</dbReference>
<dbReference type="RefSeq" id="WP_071995245.1">
    <property type="nucleotide sequence ID" value="NZ_BIGU01000001.1"/>
</dbReference>
<name>A0A193SGR7_KLEPN</name>
<feature type="transmembrane region" description="Helical" evidence="7">
    <location>
        <begin position="12"/>
        <end position="29"/>
    </location>
</feature>
<feature type="domain" description="Acyltransferase 3" evidence="8">
    <location>
        <begin position="5"/>
        <end position="307"/>
    </location>
</feature>
<evidence type="ECO:0000256" key="7">
    <source>
        <dbReference type="SAM" id="Phobius"/>
    </source>
</evidence>
<reference evidence="9" key="1">
    <citation type="submission" date="2016-02" db="EMBL/GenBank/DDBJ databases">
        <authorList>
            <person name="Wen L."/>
            <person name="He K."/>
            <person name="Yang H."/>
        </authorList>
    </citation>
    <scope>NUCLEOTIDE SEQUENCE</scope>
    <source>
        <strain evidence="9">QMP</strain>
    </source>
</reference>
<organism evidence="9">
    <name type="scientific">Klebsiella pneumoniae</name>
    <dbReference type="NCBI Taxonomy" id="573"/>
    <lineage>
        <taxon>Bacteria</taxon>
        <taxon>Pseudomonadati</taxon>
        <taxon>Pseudomonadota</taxon>
        <taxon>Gammaproteobacteria</taxon>
        <taxon>Enterobacterales</taxon>
        <taxon>Enterobacteriaceae</taxon>
        <taxon>Klebsiella/Raoultella group</taxon>
        <taxon>Klebsiella</taxon>
        <taxon>Klebsiella pneumoniae complex</taxon>
    </lineage>
</organism>
<dbReference type="GO" id="GO:0016413">
    <property type="term" value="F:O-acetyltransferase activity"/>
    <property type="evidence" value="ECO:0007669"/>
    <property type="project" value="TreeGrafter"/>
</dbReference>
<feature type="transmembrane region" description="Helical" evidence="7">
    <location>
        <begin position="262"/>
        <end position="280"/>
    </location>
</feature>
<feature type="transmembrane region" description="Helical" evidence="7">
    <location>
        <begin position="35"/>
        <end position="56"/>
    </location>
</feature>
<feature type="transmembrane region" description="Helical" evidence="7">
    <location>
        <begin position="153"/>
        <end position="172"/>
    </location>
</feature>
<evidence type="ECO:0000256" key="3">
    <source>
        <dbReference type="ARBA" id="ARBA00022475"/>
    </source>
</evidence>
<keyword evidence="5 7" id="KW-1133">Transmembrane helix</keyword>
<accession>A0A193SGR7</accession>
<evidence type="ECO:0000256" key="5">
    <source>
        <dbReference type="ARBA" id="ARBA00022989"/>
    </source>
</evidence>
<feature type="transmembrane region" description="Helical" evidence="7">
    <location>
        <begin position="77"/>
        <end position="95"/>
    </location>
</feature>
<dbReference type="AlphaFoldDB" id="A0A193SGR7"/>
<feature type="transmembrane region" description="Helical" evidence="7">
    <location>
        <begin position="292"/>
        <end position="317"/>
    </location>
</feature>
<keyword evidence="9" id="KW-0012">Acyltransferase</keyword>
<sequence length="331" mass="38374">MNKLNYIHSIRGIAAFFIVLIHCNIFMSKEGMLNAFFYHFLTEWTAIFLLISGFLFQFLLPKYEFSSFMKKKITNVILPYIIVSIPAILIYLLGYKTVHNWIDVSELLSNSKLYTIFYFYLTGGHLGPLWFIPVLTLIFFVSKPLKFIGSNQVILSICAFISVFIVLVTSRPENDSNPIIAFIHFLPVYIIGMFFCSFREILIKESYKYGYLLLFVTFFCLEVYWDLSSSVSILNKFILFLSLCCFFYSSPKYFLLSIMADISFALYFLHGYFVGALRILQNRIDPNLMSGFWFGFVSSILCSIIISLIIFCIYSLIRKSNLVNSRLLIGS</sequence>
<dbReference type="PANTHER" id="PTHR40074">
    <property type="entry name" value="O-ACETYLTRANSFERASE WECH"/>
    <property type="match status" value="1"/>
</dbReference>
<dbReference type="EMBL" id="LT174583">
    <property type="protein sequence ID" value="CZQ25004.1"/>
    <property type="molecule type" value="Genomic_DNA"/>
</dbReference>
<dbReference type="PANTHER" id="PTHR40074:SF2">
    <property type="entry name" value="O-ACETYLTRANSFERASE WECH"/>
    <property type="match status" value="1"/>
</dbReference>
<feature type="transmembrane region" description="Helical" evidence="7">
    <location>
        <begin position="178"/>
        <end position="197"/>
    </location>
</feature>
<evidence type="ECO:0000256" key="2">
    <source>
        <dbReference type="ARBA" id="ARBA00007400"/>
    </source>
</evidence>
<keyword evidence="6 7" id="KW-0472">Membrane</keyword>
<dbReference type="GO" id="GO:0005886">
    <property type="term" value="C:plasma membrane"/>
    <property type="evidence" value="ECO:0007669"/>
    <property type="project" value="UniProtKB-SubCell"/>
</dbReference>
<keyword evidence="9" id="KW-0808">Transferase</keyword>
<evidence type="ECO:0000256" key="1">
    <source>
        <dbReference type="ARBA" id="ARBA00004651"/>
    </source>
</evidence>
<feature type="transmembrane region" description="Helical" evidence="7">
    <location>
        <begin position="209"/>
        <end position="227"/>
    </location>
</feature>